<gene>
    <name evidence="1" type="ORF">MAE02_53680</name>
</gene>
<evidence type="ECO:0000313" key="1">
    <source>
        <dbReference type="EMBL" id="GEO17672.1"/>
    </source>
</evidence>
<dbReference type="Gene3D" id="3.40.50.410">
    <property type="entry name" value="von Willebrand factor, type A domain"/>
    <property type="match status" value="1"/>
</dbReference>
<dbReference type="Proteomes" id="UP000321085">
    <property type="component" value="Unassembled WGS sequence"/>
</dbReference>
<dbReference type="InterPro" id="IPR010607">
    <property type="entry name" value="DUF1194"/>
</dbReference>
<comment type="caution">
    <text evidence="1">The sequence shown here is derived from an EMBL/GenBank/DDBJ whole genome shotgun (WGS) entry which is preliminary data.</text>
</comment>
<dbReference type="Pfam" id="PF06707">
    <property type="entry name" value="DUF1194"/>
    <property type="match status" value="2"/>
</dbReference>
<accession>A0A512C0D9</accession>
<keyword evidence="2" id="KW-1185">Reference proteome</keyword>
<evidence type="ECO:0000313" key="2">
    <source>
        <dbReference type="Proteomes" id="UP000321085"/>
    </source>
</evidence>
<dbReference type="RefSeq" id="WP_147022533.1">
    <property type="nucleotide sequence ID" value="NZ_BJYU01000118.1"/>
</dbReference>
<organism evidence="1 2">
    <name type="scientific">Microvirga aerophila</name>
    <dbReference type="NCBI Taxonomy" id="670291"/>
    <lineage>
        <taxon>Bacteria</taxon>
        <taxon>Pseudomonadati</taxon>
        <taxon>Pseudomonadota</taxon>
        <taxon>Alphaproteobacteria</taxon>
        <taxon>Hyphomicrobiales</taxon>
        <taxon>Methylobacteriaceae</taxon>
        <taxon>Microvirga</taxon>
    </lineage>
</organism>
<sequence length="322" mass="34714">MWVLIQVFGLIGLVLIPFVAAASEARTQVDANIITALDASASVGRYEEWVEREGLAQALAHPHFLDAVRSSPHKRIGFAVFAWSSHGHTKMLVPWTTIATPADAQRVSDHLRSIHLIEESLLLDRDIPTDHYEPPTGPHQTDIALAIYAGSAHLGSAPSASRRSVINIVGNGPSNSGVEPALARDAALNAGWIVNGLVVGYALGSDVEYYRRHVVGGPGSFVLQVSNLHEVSEAFLAKFRLDIAGLDRAAPSDERSLTAYTTTDQPDQRTRRLIMRVFRSCLKVVGLGLCLATGSVSAETLPLPDSDNENRTRGYVLVSASI</sequence>
<dbReference type="EMBL" id="BJYU01000118">
    <property type="protein sequence ID" value="GEO17672.1"/>
    <property type="molecule type" value="Genomic_DNA"/>
</dbReference>
<dbReference type="InterPro" id="IPR036465">
    <property type="entry name" value="vWFA_dom_sf"/>
</dbReference>
<evidence type="ECO:0008006" key="3">
    <source>
        <dbReference type="Google" id="ProtNLM"/>
    </source>
</evidence>
<dbReference type="SUPFAM" id="SSF53300">
    <property type="entry name" value="vWA-like"/>
    <property type="match status" value="1"/>
</dbReference>
<protein>
    <recommendedName>
        <fullName evidence="3">VWFA domain-containing protein</fullName>
    </recommendedName>
</protein>
<dbReference type="AlphaFoldDB" id="A0A512C0D9"/>
<reference evidence="1 2" key="1">
    <citation type="submission" date="2019-07" db="EMBL/GenBank/DDBJ databases">
        <title>Whole genome shotgun sequence of Microvirga aerophila NBRC 106136.</title>
        <authorList>
            <person name="Hosoyama A."/>
            <person name="Uohara A."/>
            <person name="Ohji S."/>
            <person name="Ichikawa N."/>
        </authorList>
    </citation>
    <scope>NUCLEOTIDE SEQUENCE [LARGE SCALE GENOMIC DNA]</scope>
    <source>
        <strain evidence="1 2">NBRC 106136</strain>
    </source>
</reference>
<name>A0A512C0D9_9HYPH</name>
<proteinExistence type="predicted"/>